<gene>
    <name evidence="1" type="ORF">EB233_31585</name>
</gene>
<name>A0A6M7UMY7_9HYPH</name>
<dbReference type="Proteomes" id="UP000503339">
    <property type="component" value="Chromosome"/>
</dbReference>
<accession>A0A6M7UMY7</accession>
<dbReference type="AlphaFoldDB" id="A0A6M7UMY7"/>
<evidence type="ECO:0000313" key="1">
    <source>
        <dbReference type="EMBL" id="QKC79409.1"/>
    </source>
</evidence>
<proteinExistence type="predicted"/>
<reference evidence="1 2" key="1">
    <citation type="submission" date="2018-10" db="EMBL/GenBank/DDBJ databases">
        <authorList>
            <person name="Perry B.J."/>
            <person name="Sullivan J.T."/>
            <person name="Murphy R.J.T."/>
            <person name="Ramsay J.P."/>
            <person name="Ronson C.W."/>
        </authorList>
    </citation>
    <scope>NUCLEOTIDE SEQUENCE [LARGE SCALE GENOMIC DNA]</scope>
    <source>
        <strain evidence="1 2">NZP2014</strain>
    </source>
</reference>
<dbReference type="KEGG" id="merd:EB233_31585"/>
<keyword evidence="2" id="KW-1185">Reference proteome</keyword>
<protein>
    <submittedName>
        <fullName evidence="1">Uncharacterized protein</fullName>
    </submittedName>
</protein>
<sequence>MELTLDQTRVGVLMRLQSIVASWIILLFATCVSHAGSAYLDSAVAAIKSANGQARLDLLKGRYLATSGSSEIIFDVPKDMGSTLKFNYQDRAIVSASWDFERNVLLTLQVGDKCVTISVKRLSYDEGGFVSGDTEQTIVPSGHCRDSEPLARINDFIRLSADPGDLFSGKPFISIKSMRRCVDAKCDKLEQGLPIRRATFYGSSADGRPLSALAASFEEGAQILLPNKGFLSLGPDSTAVFNDLFYDLEAQSGAGLLHKITFGLTDGIISADRTTLRIGPQSRLSADEVDFAKEASHFSISRGSLTGELGRGTSIILSSNGNRDSTLNVTYAKASFSGMNYDVSGGHETLSFARGVLAAQLENAEMWFSEKNSVRLGYTNLDLVLGCPEHQSDSDCRAVRWSDGKVDVYGIINAFSTSLLGGQFNISNVGLVQISSGQIAADTLNLDSSRTITPITGKINKFEVSLQGQDFEIDASTTAHIAQARVRANDLIYKDGQSLPIGAVDVDGSISGFEGGDVGKVRFDAGATLVAHVERADGDEPELTKGDIEGHARARMNSGDFLGADIKIQDIHYYRGRGEASLRLTATDGSYNFDTPSFEDKKSKLGFKADVHVYPIRLSPTLAEPLVLGPTAVKASKADWSIDPIVGVGFKLKVPIAEQELVYAPISPPTGGTLCAPKVILHSQTPNITGKLDVFAANSGGKVRIYDNNLSAGISADADDRGCKMIADTVCFFAGNALLGPIGGAGLAVLCDEKIDKAKEDLANQIRDESVKKVSGSRFDFNY</sequence>
<dbReference type="EMBL" id="CP033361">
    <property type="protein sequence ID" value="QKC79409.1"/>
    <property type="molecule type" value="Genomic_DNA"/>
</dbReference>
<organism evidence="1 2">
    <name type="scientific">Mesorhizobium erdmanii</name>
    <dbReference type="NCBI Taxonomy" id="1777866"/>
    <lineage>
        <taxon>Bacteria</taxon>
        <taxon>Pseudomonadati</taxon>
        <taxon>Pseudomonadota</taxon>
        <taxon>Alphaproteobacteria</taxon>
        <taxon>Hyphomicrobiales</taxon>
        <taxon>Phyllobacteriaceae</taxon>
        <taxon>Mesorhizobium</taxon>
    </lineage>
</organism>
<evidence type="ECO:0000313" key="2">
    <source>
        <dbReference type="Proteomes" id="UP000503339"/>
    </source>
</evidence>